<sequence>MEVNSPDPDAQTRSTRRKSGRVVKKPSLYADSSPVGSVKRKRTINVEDDDEEDVSDEDEDEDDPEDEPDEEELREKRRRKSATKTPTLKKPAKKKSKTNGKSNGETIDLAIRPVSVPKPKAKAKRPRKAVAQDVGEADGIYADVFGGDKSLQEVADEWVARFTAGEEAASVADLINFVFKCAGCDSRVDHHNIEDTDGAPSTLMSIQEEFQAQGVVEYPLVSRSKGTSAFKKAFEGFFIALIDALHRAELLFTRNELNDSILTWLGTLSSASFGPFRHTATVACLAVTTAYCDISKEVLDEVAQTLRQRENEKKKSRPNKDRVKMLEQNMQQATGKQEILDGYIKEWFEAVFLHRYRDVDHRVRVDCVQAIGEWIVTYPDHFFDGTHLRYVGWLLSDNNSVVRQEVVRQLHKLFIDENKIGGLRTFTERFRPRMVEMATGDSEPTVRALTVDLLDVLREAGLLEPDDVDAVGKLIFDAEPKVRKAVVKFFAQNINDMYESKIDDLGGQQAIDESLNQEDLELDFDRPRVAWLKLKCLAEVLNAYDAEEDLPSAPEEQSLRAGYLIVGAGLDSRFSLAAQALFETIDEVKDWRILAGYLLFDHSANASNGTSDTVELALRRESKIEEREEQILLEVLNAAVKLDFAQTDESHRAQRSKLTKAQKQQHQERLEESTRHLSIIIPRLLRKFGADATTASAVLRLEPVLNLEIFQDLRQETNDFAAHLDEINKQLLMHGSEAVAAEASAALLHARRHEELGEITESKVSASWEETIKALHHLNKNNELSVRGSLSVDELTALSNTVLRLDRLSTISNCVEYLDRIPKPAGSNKRSKATSQTEQIDAWAILLNIINRGVPSDAIAEGVDEQEDSLVMHAANIFTFYFLWQINAWKAQLTAGRNMSPANVTYLTEKRDALVTTFEYVMQNRAGGDALRIHIASALLDIFTVLTTLRTVKAKTALSTEASSAHLDFVIAVPPKTQEILQHILIAAEKSLAKKTNRKLELADDDDPIDPDDEPDSSDDEEDTTEGEARRLGILSAEHQLCAFASKLVLGLVGGILDEEQKGKGPIRKALEKNRNKLGKNYAEVIAFLDFKPAGKKTTATGRARTKTPAPSKGKGPAKSKEVVVESEAEDEEEAPRDDREADEEALAQEQEEAEAEAREREGPDEDMHDVADAESVLGD</sequence>
<evidence type="ECO:0000313" key="4">
    <source>
        <dbReference type="Proteomes" id="UP000799437"/>
    </source>
</evidence>
<dbReference type="Pfam" id="PF24571">
    <property type="entry name" value="HEAT_SCC3-SA"/>
    <property type="match status" value="1"/>
</dbReference>
<dbReference type="Proteomes" id="UP000799437">
    <property type="component" value="Unassembled WGS sequence"/>
</dbReference>
<dbReference type="RefSeq" id="XP_033605208.1">
    <property type="nucleotide sequence ID" value="XM_033743022.1"/>
</dbReference>
<feature type="compositionally biased region" description="Acidic residues" evidence="1">
    <location>
        <begin position="1125"/>
        <end position="1155"/>
    </location>
</feature>
<reference evidence="3" key="1">
    <citation type="journal article" date="2020" name="Stud. Mycol.">
        <title>101 Dothideomycetes genomes: a test case for predicting lifestyles and emergence of pathogens.</title>
        <authorList>
            <person name="Haridas S."/>
            <person name="Albert R."/>
            <person name="Binder M."/>
            <person name="Bloem J."/>
            <person name="Labutti K."/>
            <person name="Salamov A."/>
            <person name="Andreopoulos B."/>
            <person name="Baker S."/>
            <person name="Barry K."/>
            <person name="Bills G."/>
            <person name="Bluhm B."/>
            <person name="Cannon C."/>
            <person name="Castanera R."/>
            <person name="Culley D."/>
            <person name="Daum C."/>
            <person name="Ezra D."/>
            <person name="Gonzalez J."/>
            <person name="Henrissat B."/>
            <person name="Kuo A."/>
            <person name="Liang C."/>
            <person name="Lipzen A."/>
            <person name="Lutzoni F."/>
            <person name="Magnuson J."/>
            <person name="Mondo S."/>
            <person name="Nolan M."/>
            <person name="Ohm R."/>
            <person name="Pangilinan J."/>
            <person name="Park H.-J."/>
            <person name="Ramirez L."/>
            <person name="Alfaro M."/>
            <person name="Sun H."/>
            <person name="Tritt A."/>
            <person name="Yoshinaga Y."/>
            <person name="Zwiers L.-H."/>
            <person name="Turgeon B."/>
            <person name="Goodwin S."/>
            <person name="Spatafora J."/>
            <person name="Crous P."/>
            <person name="Grigoriev I."/>
        </authorList>
    </citation>
    <scope>NUCLEOTIDE SEQUENCE</scope>
    <source>
        <strain evidence="3">CBS 121739</strain>
    </source>
</reference>
<dbReference type="EMBL" id="ML996565">
    <property type="protein sequence ID" value="KAF2762757.1"/>
    <property type="molecule type" value="Genomic_DNA"/>
</dbReference>
<dbReference type="InterPro" id="IPR020839">
    <property type="entry name" value="SCD"/>
</dbReference>
<name>A0A6A6WKQ6_9PEZI</name>
<dbReference type="PANTHER" id="PTHR11199:SF0">
    <property type="entry name" value="LD34181P-RELATED"/>
    <property type="match status" value="1"/>
</dbReference>
<dbReference type="InterPro" id="IPR039662">
    <property type="entry name" value="Cohesin_Scc3/SA"/>
</dbReference>
<dbReference type="Gene3D" id="1.25.10.10">
    <property type="entry name" value="Leucine-rich Repeat Variant"/>
    <property type="match status" value="1"/>
</dbReference>
<feature type="compositionally biased region" description="Low complexity" evidence="1">
    <location>
        <begin position="1097"/>
        <end position="1111"/>
    </location>
</feature>
<dbReference type="GO" id="GO:0008278">
    <property type="term" value="C:cohesin complex"/>
    <property type="evidence" value="ECO:0007669"/>
    <property type="project" value="TreeGrafter"/>
</dbReference>
<feature type="region of interest" description="Disordered" evidence="1">
    <location>
        <begin position="1"/>
        <end position="111"/>
    </location>
</feature>
<feature type="region of interest" description="Disordered" evidence="1">
    <location>
        <begin position="999"/>
        <end position="1028"/>
    </location>
</feature>
<feature type="region of interest" description="Disordered" evidence="1">
    <location>
        <begin position="1097"/>
        <end position="1180"/>
    </location>
</feature>
<gene>
    <name evidence="3" type="ORF">EJ05DRAFT_471707</name>
</gene>
<dbReference type="InterPro" id="IPR013721">
    <property type="entry name" value="STAG"/>
</dbReference>
<evidence type="ECO:0000313" key="3">
    <source>
        <dbReference type="EMBL" id="KAF2762757.1"/>
    </source>
</evidence>
<feature type="compositionally biased region" description="Acidic residues" evidence="1">
    <location>
        <begin position="1003"/>
        <end position="1026"/>
    </location>
</feature>
<organism evidence="3 4">
    <name type="scientific">Pseudovirgaria hyperparasitica</name>
    <dbReference type="NCBI Taxonomy" id="470096"/>
    <lineage>
        <taxon>Eukaryota</taxon>
        <taxon>Fungi</taxon>
        <taxon>Dikarya</taxon>
        <taxon>Ascomycota</taxon>
        <taxon>Pezizomycotina</taxon>
        <taxon>Dothideomycetes</taxon>
        <taxon>Dothideomycetes incertae sedis</taxon>
        <taxon>Acrospermales</taxon>
        <taxon>Acrospermaceae</taxon>
        <taxon>Pseudovirgaria</taxon>
    </lineage>
</organism>
<dbReference type="SUPFAM" id="SSF48371">
    <property type="entry name" value="ARM repeat"/>
    <property type="match status" value="1"/>
</dbReference>
<dbReference type="InterPro" id="IPR016024">
    <property type="entry name" value="ARM-type_fold"/>
</dbReference>
<feature type="compositionally biased region" description="Acidic residues" evidence="1">
    <location>
        <begin position="46"/>
        <end position="72"/>
    </location>
</feature>
<proteinExistence type="predicted"/>
<dbReference type="GeneID" id="54484076"/>
<dbReference type="InterPro" id="IPR056396">
    <property type="entry name" value="HEAT_SCC3-SA"/>
</dbReference>
<dbReference type="InterPro" id="IPR011989">
    <property type="entry name" value="ARM-like"/>
</dbReference>
<dbReference type="PANTHER" id="PTHR11199">
    <property type="entry name" value="STROMAL ANTIGEN"/>
    <property type="match status" value="1"/>
</dbReference>
<evidence type="ECO:0000256" key="1">
    <source>
        <dbReference type="SAM" id="MobiDB-lite"/>
    </source>
</evidence>
<dbReference type="AlphaFoldDB" id="A0A6A6WKQ6"/>
<dbReference type="GO" id="GO:0003682">
    <property type="term" value="F:chromatin binding"/>
    <property type="evidence" value="ECO:0007669"/>
    <property type="project" value="TreeGrafter"/>
</dbReference>
<dbReference type="GO" id="GO:0005634">
    <property type="term" value="C:nucleus"/>
    <property type="evidence" value="ECO:0007669"/>
    <property type="project" value="TreeGrafter"/>
</dbReference>
<dbReference type="Pfam" id="PF21581">
    <property type="entry name" value="SCD"/>
    <property type="match status" value="1"/>
</dbReference>
<evidence type="ECO:0000259" key="2">
    <source>
        <dbReference type="PROSITE" id="PS51425"/>
    </source>
</evidence>
<protein>
    <submittedName>
        <fullName evidence="3">STAG-domain-containing protein</fullName>
    </submittedName>
</protein>
<feature type="compositionally biased region" description="Basic residues" evidence="1">
    <location>
        <begin position="14"/>
        <end position="24"/>
    </location>
</feature>
<dbReference type="GO" id="GO:0000785">
    <property type="term" value="C:chromatin"/>
    <property type="evidence" value="ECO:0007669"/>
    <property type="project" value="TreeGrafter"/>
</dbReference>
<keyword evidence="4" id="KW-1185">Reference proteome</keyword>
<dbReference type="OrthoDB" id="498590at2759"/>
<dbReference type="GO" id="GO:0007062">
    <property type="term" value="P:sister chromatid cohesion"/>
    <property type="evidence" value="ECO:0007669"/>
    <property type="project" value="UniProtKB-ARBA"/>
</dbReference>
<dbReference type="PROSITE" id="PS51425">
    <property type="entry name" value="SCD"/>
    <property type="match status" value="1"/>
</dbReference>
<accession>A0A6A6WKQ6</accession>
<feature type="domain" description="SCD" evidence="2">
    <location>
        <begin position="352"/>
        <end position="437"/>
    </location>
</feature>
<dbReference type="Pfam" id="PF08514">
    <property type="entry name" value="STAG"/>
    <property type="match status" value="1"/>
</dbReference>